<keyword evidence="22" id="KW-1185">Reference proteome</keyword>
<comment type="catalytic activity">
    <reaction evidence="17">
        <text>[GlcNAc-(1-&gt;4)-Mur2Ac(oyl-L-Ala-gamma-D-Glu-L-Lys-D-Ala-D-Ala)](n)-di-trans,octa-cis-undecaprenyl diphosphate + beta-D-GlcNAc-(1-&gt;4)-Mur2Ac(oyl-L-Ala-gamma-D-Glu-L-Lys-D-Ala-D-Ala)-di-trans,octa-cis-undecaprenyl diphosphate = [GlcNAc-(1-&gt;4)-Mur2Ac(oyl-L-Ala-gamma-D-Glu-L-Lys-D-Ala-D-Ala)](n+1)-di-trans,octa-cis-undecaprenyl diphosphate + di-trans,octa-cis-undecaprenyl diphosphate + H(+)</text>
        <dbReference type="Rhea" id="RHEA:23708"/>
        <dbReference type="Rhea" id="RHEA-COMP:9602"/>
        <dbReference type="Rhea" id="RHEA-COMP:9603"/>
        <dbReference type="ChEBI" id="CHEBI:15378"/>
        <dbReference type="ChEBI" id="CHEBI:58405"/>
        <dbReference type="ChEBI" id="CHEBI:60033"/>
        <dbReference type="ChEBI" id="CHEBI:78435"/>
        <dbReference type="EC" id="2.4.99.28"/>
    </reaction>
</comment>
<accession>A0A4Q9BEB0</accession>
<dbReference type="GO" id="GO:0008955">
    <property type="term" value="F:peptidoglycan glycosyltransferase activity"/>
    <property type="evidence" value="ECO:0007669"/>
    <property type="project" value="UniProtKB-EC"/>
</dbReference>
<comment type="similarity">
    <text evidence="3">In the C-terminal section; belongs to the transpeptidase family.</text>
</comment>
<dbReference type="AlphaFoldDB" id="A0A4Q9BEB0"/>
<comment type="subcellular location">
    <subcellularLocation>
        <location evidence="1">Cell membrane</location>
    </subcellularLocation>
</comment>
<dbReference type="OrthoDB" id="9766909at2"/>
<dbReference type="Pfam" id="PF00905">
    <property type="entry name" value="Transpeptidase"/>
    <property type="match status" value="1"/>
</dbReference>
<evidence type="ECO:0000256" key="6">
    <source>
        <dbReference type="ARBA" id="ARBA00022645"/>
    </source>
</evidence>
<comment type="caution">
    <text evidence="21">The sequence shown here is derived from an EMBL/GenBank/DDBJ whole genome shotgun (WGS) entry which is preliminary data.</text>
</comment>
<dbReference type="InterPro" id="IPR036950">
    <property type="entry name" value="PBP_transglycosylase"/>
</dbReference>
<keyword evidence="5" id="KW-1003">Cell membrane</keyword>
<evidence type="ECO:0000256" key="12">
    <source>
        <dbReference type="ARBA" id="ARBA00022984"/>
    </source>
</evidence>
<name>A0A4Q9BEB0_9BACT</name>
<evidence type="ECO:0000256" key="13">
    <source>
        <dbReference type="ARBA" id="ARBA00023136"/>
    </source>
</evidence>
<evidence type="ECO:0000256" key="1">
    <source>
        <dbReference type="ARBA" id="ARBA00004236"/>
    </source>
</evidence>
<dbReference type="Gene3D" id="1.10.3810.10">
    <property type="entry name" value="Biosynthetic peptidoglycan transglycosylase-like"/>
    <property type="match status" value="1"/>
</dbReference>
<dbReference type="PANTHER" id="PTHR32282:SF11">
    <property type="entry name" value="PENICILLIN-BINDING PROTEIN 1B"/>
    <property type="match status" value="1"/>
</dbReference>
<evidence type="ECO:0000256" key="5">
    <source>
        <dbReference type="ARBA" id="ARBA00022475"/>
    </source>
</evidence>
<organism evidence="21 22">
    <name type="scientific">Aquirufa antheringensis</name>
    <dbReference type="NCBI Taxonomy" id="2516559"/>
    <lineage>
        <taxon>Bacteria</taxon>
        <taxon>Pseudomonadati</taxon>
        <taxon>Bacteroidota</taxon>
        <taxon>Cytophagia</taxon>
        <taxon>Cytophagales</taxon>
        <taxon>Flectobacillaceae</taxon>
        <taxon>Aquirufa</taxon>
    </lineage>
</organism>
<dbReference type="SUPFAM" id="SSF53955">
    <property type="entry name" value="Lysozyme-like"/>
    <property type="match status" value="1"/>
</dbReference>
<keyword evidence="14" id="KW-0511">Multifunctional enzyme</keyword>
<dbReference type="GO" id="GO:0071555">
    <property type="term" value="P:cell wall organization"/>
    <property type="evidence" value="ECO:0007669"/>
    <property type="project" value="UniProtKB-KW"/>
</dbReference>
<feature type="domain" description="Glycosyl transferase family 51" evidence="20">
    <location>
        <begin position="67"/>
        <end position="257"/>
    </location>
</feature>
<keyword evidence="12" id="KW-0573">Peptidoglycan synthesis</keyword>
<evidence type="ECO:0000259" key="20">
    <source>
        <dbReference type="Pfam" id="PF00912"/>
    </source>
</evidence>
<dbReference type="SUPFAM" id="SSF56601">
    <property type="entry name" value="beta-lactamase/transpeptidase-like"/>
    <property type="match status" value="1"/>
</dbReference>
<dbReference type="RefSeq" id="WP_130922817.1">
    <property type="nucleotide sequence ID" value="NZ_JAANOM010000001.1"/>
</dbReference>
<dbReference type="InterPro" id="IPR023346">
    <property type="entry name" value="Lysozyme-like_dom_sf"/>
</dbReference>
<evidence type="ECO:0000256" key="2">
    <source>
        <dbReference type="ARBA" id="ARBA00004752"/>
    </source>
</evidence>
<evidence type="ECO:0000256" key="7">
    <source>
        <dbReference type="ARBA" id="ARBA00022670"/>
    </source>
</evidence>
<dbReference type="GO" id="GO:0005886">
    <property type="term" value="C:plasma membrane"/>
    <property type="evidence" value="ECO:0007669"/>
    <property type="project" value="UniProtKB-SubCell"/>
</dbReference>
<evidence type="ECO:0000256" key="14">
    <source>
        <dbReference type="ARBA" id="ARBA00023268"/>
    </source>
</evidence>
<keyword evidence="18" id="KW-1133">Transmembrane helix</keyword>
<feature type="transmembrane region" description="Helical" evidence="18">
    <location>
        <begin position="20"/>
        <end position="42"/>
    </location>
</feature>
<evidence type="ECO:0000256" key="3">
    <source>
        <dbReference type="ARBA" id="ARBA00007090"/>
    </source>
</evidence>
<feature type="domain" description="Penicillin-binding protein transpeptidase" evidence="19">
    <location>
        <begin position="441"/>
        <end position="686"/>
    </location>
</feature>
<dbReference type="GO" id="GO:0008360">
    <property type="term" value="P:regulation of cell shape"/>
    <property type="evidence" value="ECO:0007669"/>
    <property type="project" value="UniProtKB-KW"/>
</dbReference>
<reference evidence="21 22" key="1">
    <citation type="submission" date="2019-02" db="EMBL/GenBank/DDBJ databases">
        <title>Genome of a new Bacteroidetes strain.</title>
        <authorList>
            <person name="Pitt A."/>
        </authorList>
    </citation>
    <scope>NUCLEOTIDE SEQUENCE [LARGE SCALE GENOMIC DNA]</scope>
    <source>
        <strain evidence="21 22">103A-SOEBACH</strain>
    </source>
</reference>
<keyword evidence="13 18" id="KW-0472">Membrane</keyword>
<dbReference type="EMBL" id="SEWY01000002">
    <property type="protein sequence ID" value="TBH74327.1"/>
    <property type="molecule type" value="Genomic_DNA"/>
</dbReference>
<dbReference type="GO" id="GO:0009252">
    <property type="term" value="P:peptidoglycan biosynthetic process"/>
    <property type="evidence" value="ECO:0007669"/>
    <property type="project" value="UniProtKB-KW"/>
</dbReference>
<dbReference type="Pfam" id="PF00912">
    <property type="entry name" value="Transgly"/>
    <property type="match status" value="1"/>
</dbReference>
<dbReference type="Proteomes" id="UP000293583">
    <property type="component" value="Unassembled WGS sequence"/>
</dbReference>
<evidence type="ECO:0000256" key="9">
    <source>
        <dbReference type="ARBA" id="ARBA00022679"/>
    </source>
</evidence>
<evidence type="ECO:0000313" key="22">
    <source>
        <dbReference type="Proteomes" id="UP000293583"/>
    </source>
</evidence>
<sequence>MIEPKKESKLNKITLAYKIFGGTFLFAILFIAAVNYNFLWLFGGMPSLQELENPKSQEASLLISEDGEEIGKYFRENRNPVEFEELSPILINTLMATEDARFISHSGIDVRSMARVLFSFGTSGGGSTISQQLAKNLFHTRSLEYGEDDPIYMGLLMKVGGLKTAIAKIKEWILAIKLERRYTKQEILAMYLNEVSFGNNAYGIQVACRTYFQKNVQTVTYPEAATLIGLLQNPSLYDPRIRPERTLARRNTVLGQLAKYEYLTEEDAEKMKADPLNLKYKVENQNTGAAPYLRESIRKEILGIIQEINKDRPEDQQLNLYTSGLRIHTTIDSRMQKYAQDAVQEHMKAQQITFNQHWAGRNPWVNEKMQEIKGFISSAMKRTQRYRDLMEAYNNDEMRVWEELNRPIKMTVFSYHGDIDTTLSPLDSMRYYKRILNVGMMSMDPTNGHVKAWIGGINYKYFKYDHIAQSKRQPGSTFKPFVYGAAIENEIATPCDKYVDEPVTFGTEDGLTNDTWTPQNSDGKYSYESLTLRRAMGRSINTISAKLMKSLGASKIADFAHKAGINSSLYEGPSLCLGTSEVSVFEQVSAYSTFANGGEKIDPIIILKITDKNGVVLREFSPTAKAVMKPETAYLMTFMLQGAVREPGGTAEGLNRSFIAAGNEIGAKTGTTSNFSDGWFMGVTQKLVTGVWVGGDDRSIHFRNIQLGQGAKMAMPAFTKFMEKVYSDRSLALDGYQKMPFIKPENLAFDFSCVGGIGGDSTLNSSTATALPE</sequence>
<comment type="similarity">
    <text evidence="4">In the N-terminal section; belongs to the glycosyltransferase 51 family.</text>
</comment>
<evidence type="ECO:0000256" key="10">
    <source>
        <dbReference type="ARBA" id="ARBA00022801"/>
    </source>
</evidence>
<comment type="pathway">
    <text evidence="2">Cell wall biogenesis; peptidoglycan biosynthesis.</text>
</comment>
<evidence type="ECO:0000256" key="11">
    <source>
        <dbReference type="ARBA" id="ARBA00022960"/>
    </source>
</evidence>
<dbReference type="InterPro" id="IPR001460">
    <property type="entry name" value="PCN-bd_Tpept"/>
</dbReference>
<keyword evidence="10" id="KW-0378">Hydrolase</keyword>
<evidence type="ECO:0000256" key="18">
    <source>
        <dbReference type="SAM" id="Phobius"/>
    </source>
</evidence>
<dbReference type="InterPro" id="IPR050396">
    <property type="entry name" value="Glycosyltr_51/Transpeptidase"/>
</dbReference>
<protein>
    <submittedName>
        <fullName evidence="21">Penicillin-binding protein</fullName>
    </submittedName>
</protein>
<dbReference type="InterPro" id="IPR012338">
    <property type="entry name" value="Beta-lactam/transpept-like"/>
</dbReference>
<dbReference type="Gene3D" id="3.40.710.10">
    <property type="entry name" value="DD-peptidase/beta-lactamase superfamily"/>
    <property type="match status" value="2"/>
</dbReference>
<dbReference type="PANTHER" id="PTHR32282">
    <property type="entry name" value="BINDING PROTEIN TRANSPEPTIDASE, PUTATIVE-RELATED"/>
    <property type="match status" value="1"/>
</dbReference>
<dbReference type="GO" id="GO:0009002">
    <property type="term" value="F:serine-type D-Ala-D-Ala carboxypeptidase activity"/>
    <property type="evidence" value="ECO:0007669"/>
    <property type="project" value="UniProtKB-EC"/>
</dbReference>
<dbReference type="GO" id="GO:0030288">
    <property type="term" value="C:outer membrane-bounded periplasmic space"/>
    <property type="evidence" value="ECO:0007669"/>
    <property type="project" value="TreeGrafter"/>
</dbReference>
<keyword evidence="9" id="KW-0808">Transferase</keyword>
<evidence type="ECO:0000256" key="4">
    <source>
        <dbReference type="ARBA" id="ARBA00007739"/>
    </source>
</evidence>
<evidence type="ECO:0000256" key="15">
    <source>
        <dbReference type="ARBA" id="ARBA00023316"/>
    </source>
</evidence>
<dbReference type="InterPro" id="IPR001264">
    <property type="entry name" value="Glyco_trans_51"/>
</dbReference>
<evidence type="ECO:0000313" key="21">
    <source>
        <dbReference type="EMBL" id="TBH74327.1"/>
    </source>
</evidence>
<keyword evidence="11" id="KW-0133">Cell shape</keyword>
<evidence type="ECO:0000256" key="17">
    <source>
        <dbReference type="ARBA" id="ARBA00049902"/>
    </source>
</evidence>
<evidence type="ECO:0000256" key="16">
    <source>
        <dbReference type="ARBA" id="ARBA00034000"/>
    </source>
</evidence>
<keyword evidence="15" id="KW-0961">Cell wall biogenesis/degradation</keyword>
<keyword evidence="7" id="KW-0645">Protease</keyword>
<evidence type="ECO:0000256" key="8">
    <source>
        <dbReference type="ARBA" id="ARBA00022676"/>
    </source>
</evidence>
<keyword evidence="18" id="KW-0812">Transmembrane</keyword>
<gene>
    <name evidence="21" type="ORF">EWU20_04095</name>
</gene>
<dbReference type="GO" id="GO:0008658">
    <property type="term" value="F:penicillin binding"/>
    <property type="evidence" value="ECO:0007669"/>
    <property type="project" value="InterPro"/>
</dbReference>
<dbReference type="GO" id="GO:0006508">
    <property type="term" value="P:proteolysis"/>
    <property type="evidence" value="ECO:0007669"/>
    <property type="project" value="UniProtKB-KW"/>
</dbReference>
<keyword evidence="8" id="KW-0328">Glycosyltransferase</keyword>
<comment type="catalytic activity">
    <reaction evidence="16">
        <text>Preferential cleavage: (Ac)2-L-Lys-D-Ala-|-D-Ala. Also transpeptidation of peptidyl-alanyl moieties that are N-acyl substituents of D-alanine.</text>
        <dbReference type="EC" id="3.4.16.4"/>
    </reaction>
</comment>
<keyword evidence="6" id="KW-0121">Carboxypeptidase</keyword>
<proteinExistence type="inferred from homology"/>
<evidence type="ECO:0000259" key="19">
    <source>
        <dbReference type="Pfam" id="PF00905"/>
    </source>
</evidence>